<dbReference type="Gene3D" id="1.20.120.620">
    <property type="entry name" value="Backbone structure of the membrane domain of e. Coli histidine kinase receptor kdpd"/>
    <property type="match status" value="1"/>
</dbReference>
<dbReference type="InterPro" id="IPR038318">
    <property type="entry name" value="KdpD_sf"/>
</dbReference>
<evidence type="ECO:0000256" key="11">
    <source>
        <dbReference type="SAM" id="Phobius"/>
    </source>
</evidence>
<keyword evidence="3" id="KW-0808">Transferase</keyword>
<evidence type="ECO:0000313" key="13">
    <source>
        <dbReference type="EMBL" id="BEH02319.1"/>
    </source>
</evidence>
<dbReference type="AlphaFoldDB" id="A0AAN0MH82"/>
<keyword evidence="9" id="KW-0902">Two-component regulatory system</keyword>
<feature type="transmembrane region" description="Helical" evidence="11">
    <location>
        <begin position="12"/>
        <end position="32"/>
    </location>
</feature>
<evidence type="ECO:0000256" key="3">
    <source>
        <dbReference type="ARBA" id="ARBA00022679"/>
    </source>
</evidence>
<keyword evidence="7" id="KW-0067">ATP-binding</keyword>
<name>A0AAN0MH82_9ACTN</name>
<keyword evidence="10 11" id="KW-0472">Membrane</keyword>
<feature type="domain" description="Sensor protein KdpD transmembrane" evidence="12">
    <location>
        <begin position="15"/>
        <end position="118"/>
    </location>
</feature>
<dbReference type="GO" id="GO:0016020">
    <property type="term" value="C:membrane"/>
    <property type="evidence" value="ECO:0007669"/>
    <property type="project" value="UniProtKB-SubCell"/>
</dbReference>
<evidence type="ECO:0000256" key="5">
    <source>
        <dbReference type="ARBA" id="ARBA00022741"/>
    </source>
</evidence>
<keyword evidence="2" id="KW-0597">Phosphoprotein</keyword>
<dbReference type="GO" id="GO:0000160">
    <property type="term" value="P:phosphorelay signal transduction system"/>
    <property type="evidence" value="ECO:0007669"/>
    <property type="project" value="UniProtKB-KW"/>
</dbReference>
<evidence type="ECO:0000256" key="8">
    <source>
        <dbReference type="ARBA" id="ARBA00022989"/>
    </source>
</evidence>
<evidence type="ECO:0000259" key="12">
    <source>
        <dbReference type="Pfam" id="PF13493"/>
    </source>
</evidence>
<proteinExistence type="predicted"/>
<feature type="transmembrane region" description="Helical" evidence="11">
    <location>
        <begin position="92"/>
        <end position="111"/>
    </location>
</feature>
<keyword evidence="6" id="KW-0418">Kinase</keyword>
<dbReference type="InterPro" id="IPR025201">
    <property type="entry name" value="KdpD_TM"/>
</dbReference>
<protein>
    <recommendedName>
        <fullName evidence="12">Sensor protein KdpD transmembrane domain-containing protein</fullName>
    </recommendedName>
</protein>
<keyword evidence="5" id="KW-0547">Nucleotide-binding</keyword>
<evidence type="ECO:0000256" key="7">
    <source>
        <dbReference type="ARBA" id="ARBA00022840"/>
    </source>
</evidence>
<evidence type="ECO:0000256" key="10">
    <source>
        <dbReference type="ARBA" id="ARBA00023136"/>
    </source>
</evidence>
<reference evidence="13" key="1">
    <citation type="journal article" date="2024" name="Int. J. Syst. Evol. Microbiol.">
        <title>Brooklawnia propionicigenes sp. nov., a facultatively anaerobic, propionate-producing bacterium isolated from a methanogenic reactor treating waste from cattle farms.</title>
        <authorList>
            <person name="Akita Y."/>
            <person name="Ueki A."/>
            <person name="Tonouchi A."/>
            <person name="Sugawara Y."/>
            <person name="Honma S."/>
            <person name="Kaku N."/>
            <person name="Ueki K."/>
        </authorList>
    </citation>
    <scope>NUCLEOTIDE SEQUENCE</scope>
    <source>
        <strain evidence="13">SH051</strain>
    </source>
</reference>
<evidence type="ECO:0000313" key="14">
    <source>
        <dbReference type="Proteomes" id="UP001431656"/>
    </source>
</evidence>
<keyword evidence="8 11" id="KW-1133">Transmembrane helix</keyword>
<dbReference type="EMBL" id="AP028056">
    <property type="protein sequence ID" value="BEH02319.1"/>
    <property type="molecule type" value="Genomic_DNA"/>
</dbReference>
<feature type="transmembrane region" description="Helical" evidence="11">
    <location>
        <begin position="62"/>
        <end position="80"/>
    </location>
</feature>
<gene>
    <name evidence="13" type="ORF">brsh051_16000</name>
</gene>
<keyword evidence="4 11" id="KW-0812">Transmembrane</keyword>
<feature type="transmembrane region" description="Helical" evidence="11">
    <location>
        <begin position="38"/>
        <end position="55"/>
    </location>
</feature>
<evidence type="ECO:0000256" key="4">
    <source>
        <dbReference type="ARBA" id="ARBA00022692"/>
    </source>
</evidence>
<dbReference type="RefSeq" id="WP_286263838.1">
    <property type="nucleotide sequence ID" value="NZ_AP028056.1"/>
</dbReference>
<dbReference type="KEGG" id="broo:brsh051_16000"/>
<dbReference type="GO" id="GO:0016301">
    <property type="term" value="F:kinase activity"/>
    <property type="evidence" value="ECO:0007669"/>
    <property type="project" value="UniProtKB-KW"/>
</dbReference>
<comment type="subcellular location">
    <subcellularLocation>
        <location evidence="1">Membrane</location>
        <topology evidence="1">Multi-pass membrane protein</topology>
    </subcellularLocation>
</comment>
<keyword evidence="14" id="KW-1185">Reference proteome</keyword>
<organism evidence="13 14">
    <name type="scientific">Brooklawnia propionicigenes</name>
    <dbReference type="NCBI Taxonomy" id="3041175"/>
    <lineage>
        <taxon>Bacteria</taxon>
        <taxon>Bacillati</taxon>
        <taxon>Actinomycetota</taxon>
        <taxon>Actinomycetes</taxon>
        <taxon>Propionibacteriales</taxon>
        <taxon>Propionibacteriaceae</taxon>
        <taxon>Brooklawnia</taxon>
    </lineage>
</organism>
<dbReference type="Proteomes" id="UP001431656">
    <property type="component" value="Chromosome"/>
</dbReference>
<evidence type="ECO:0000256" key="1">
    <source>
        <dbReference type="ARBA" id="ARBA00004141"/>
    </source>
</evidence>
<evidence type="ECO:0000256" key="9">
    <source>
        <dbReference type="ARBA" id="ARBA00023012"/>
    </source>
</evidence>
<accession>A0AAN0MH82</accession>
<dbReference type="GO" id="GO:0005524">
    <property type="term" value="F:ATP binding"/>
    <property type="evidence" value="ECO:0007669"/>
    <property type="project" value="UniProtKB-KW"/>
</dbReference>
<evidence type="ECO:0000256" key="2">
    <source>
        <dbReference type="ARBA" id="ARBA00022553"/>
    </source>
</evidence>
<evidence type="ECO:0000256" key="6">
    <source>
        <dbReference type="ARBA" id="ARBA00022777"/>
    </source>
</evidence>
<sequence>MELAWYREHRMIVRLLAVVIPLLAAAGLYLIPDVVAKSAAALVLVLIVVAAASTGDRLSGMIAAVSAAVGFDFFLIQPYLTLRIDSAEDVELAVLLLLVGGAVSELASWGIRQSASATEQSGFVRGALESAALAAGSADEADALPRIAEAIGKVLRIEGITFEYGDHDAGAGVIQPDGTLRYQGKVLDVALAGLPHHPYAYTALPVARNGGQVGYFKISTPNQDIRPTREQLQVAVLLAGQWSLRVQAPRARGH</sequence>
<dbReference type="Pfam" id="PF13493">
    <property type="entry name" value="DUF4118"/>
    <property type="match status" value="1"/>
</dbReference>